<feature type="non-terminal residue" evidence="2">
    <location>
        <position position="135"/>
    </location>
</feature>
<dbReference type="GO" id="GO:0006888">
    <property type="term" value="P:endoplasmic reticulum to Golgi vesicle-mediated transport"/>
    <property type="evidence" value="ECO:0007669"/>
    <property type="project" value="TreeGrafter"/>
</dbReference>
<accession>A0A1B6GRF0</accession>
<reference evidence="2" key="1">
    <citation type="submission" date="2015-11" db="EMBL/GenBank/DDBJ databases">
        <title>De novo transcriptome assembly of four potential Pierce s Disease insect vectors from Arizona vineyards.</title>
        <authorList>
            <person name="Tassone E.E."/>
        </authorList>
    </citation>
    <scope>NUCLEOTIDE SEQUENCE</scope>
</reference>
<dbReference type="Pfam" id="PF01602">
    <property type="entry name" value="Adaptin_N"/>
    <property type="match status" value="1"/>
</dbReference>
<evidence type="ECO:0000259" key="1">
    <source>
        <dbReference type="Pfam" id="PF01602"/>
    </source>
</evidence>
<dbReference type="GO" id="GO:0006891">
    <property type="term" value="P:intra-Golgi vesicle-mediated transport"/>
    <property type="evidence" value="ECO:0007669"/>
    <property type="project" value="TreeGrafter"/>
</dbReference>
<dbReference type="EMBL" id="GECZ01004753">
    <property type="protein sequence ID" value="JAS65016.1"/>
    <property type="molecule type" value="Transcribed_RNA"/>
</dbReference>
<dbReference type="AlphaFoldDB" id="A0A1B6GRF0"/>
<name>A0A1B6GRF0_9HEMI</name>
<dbReference type="GO" id="GO:0006886">
    <property type="term" value="P:intracellular protein transport"/>
    <property type="evidence" value="ECO:0007669"/>
    <property type="project" value="InterPro"/>
</dbReference>
<feature type="domain" description="Clathrin/coatomer adaptor adaptin-like N-terminal" evidence="1">
    <location>
        <begin position="2"/>
        <end position="134"/>
    </location>
</feature>
<dbReference type="PANTHER" id="PTHR10635:SF0">
    <property type="entry name" value="COATOMER SUBUNIT BETA"/>
    <property type="match status" value="1"/>
</dbReference>
<dbReference type="PANTHER" id="PTHR10635">
    <property type="entry name" value="COATOMER SUBUNIT BETA"/>
    <property type="match status" value="1"/>
</dbReference>
<dbReference type="InterPro" id="IPR016460">
    <property type="entry name" value="COPB1"/>
</dbReference>
<gene>
    <name evidence="2" type="ORF">g.49997</name>
</gene>
<feature type="non-terminal residue" evidence="2">
    <location>
        <position position="1"/>
    </location>
</feature>
<proteinExistence type="predicted"/>
<dbReference type="InterPro" id="IPR011989">
    <property type="entry name" value="ARM-like"/>
</dbReference>
<dbReference type="InterPro" id="IPR016024">
    <property type="entry name" value="ARM-type_fold"/>
</dbReference>
<organism evidence="2">
    <name type="scientific">Cuerna arida</name>
    <dbReference type="NCBI Taxonomy" id="1464854"/>
    <lineage>
        <taxon>Eukaryota</taxon>
        <taxon>Metazoa</taxon>
        <taxon>Ecdysozoa</taxon>
        <taxon>Arthropoda</taxon>
        <taxon>Hexapoda</taxon>
        <taxon>Insecta</taxon>
        <taxon>Pterygota</taxon>
        <taxon>Neoptera</taxon>
        <taxon>Paraneoptera</taxon>
        <taxon>Hemiptera</taxon>
        <taxon>Auchenorrhyncha</taxon>
        <taxon>Membracoidea</taxon>
        <taxon>Cicadellidae</taxon>
        <taxon>Cicadellinae</taxon>
        <taxon>Proconiini</taxon>
        <taxon>Cuerna</taxon>
    </lineage>
</organism>
<sequence length="135" mass="15303">KTTLALATSLITMRNVEDVINLLKKEMTKALTFDCDDTGKYIQLLVQTLHSCSLKFPDVVANVVPILIEFLTDSKENNAATDVINFVIEAVHKFENLRRLIIKKLLNIFPSVENEGVHRSILWILGEYTNTTKDI</sequence>
<dbReference type="SUPFAM" id="SSF48371">
    <property type="entry name" value="ARM repeat"/>
    <property type="match status" value="1"/>
</dbReference>
<protein>
    <recommendedName>
        <fullName evidence="1">Clathrin/coatomer adaptor adaptin-like N-terminal domain-containing protein</fullName>
    </recommendedName>
</protein>
<evidence type="ECO:0000313" key="2">
    <source>
        <dbReference type="EMBL" id="JAS65016.1"/>
    </source>
</evidence>
<dbReference type="InterPro" id="IPR002553">
    <property type="entry name" value="Clathrin/coatomer_adapt-like_N"/>
</dbReference>
<dbReference type="Gene3D" id="1.25.10.10">
    <property type="entry name" value="Leucine-rich Repeat Variant"/>
    <property type="match status" value="1"/>
</dbReference>
<dbReference type="GO" id="GO:0030126">
    <property type="term" value="C:COPI vesicle coat"/>
    <property type="evidence" value="ECO:0007669"/>
    <property type="project" value="TreeGrafter"/>
</dbReference>